<evidence type="ECO:0000256" key="2">
    <source>
        <dbReference type="ARBA" id="ARBA00022448"/>
    </source>
</evidence>
<dbReference type="GO" id="GO:0005524">
    <property type="term" value="F:ATP binding"/>
    <property type="evidence" value="ECO:0007669"/>
    <property type="project" value="UniProtKB-KW"/>
</dbReference>
<evidence type="ECO:0000256" key="3">
    <source>
        <dbReference type="ARBA" id="ARBA00022741"/>
    </source>
</evidence>
<dbReference type="GO" id="GO:0055085">
    <property type="term" value="P:transmembrane transport"/>
    <property type="evidence" value="ECO:0007669"/>
    <property type="project" value="UniProtKB-ARBA"/>
</dbReference>
<dbReference type="GO" id="GO:0015833">
    <property type="term" value="P:peptide transport"/>
    <property type="evidence" value="ECO:0007669"/>
    <property type="project" value="InterPro"/>
</dbReference>
<dbReference type="EMBL" id="JAAIIF010000006">
    <property type="protein sequence ID" value="NMM95661.1"/>
    <property type="molecule type" value="Genomic_DNA"/>
</dbReference>
<dbReference type="InterPro" id="IPR003439">
    <property type="entry name" value="ABC_transporter-like_ATP-bd"/>
</dbReference>
<dbReference type="Pfam" id="PF08352">
    <property type="entry name" value="oligo_HPY"/>
    <property type="match status" value="2"/>
</dbReference>
<dbReference type="InterPro" id="IPR027417">
    <property type="entry name" value="P-loop_NTPase"/>
</dbReference>
<accession>A0A7Y0ESM2</accession>
<keyword evidence="4 6" id="KW-0067">ATP-binding</keyword>
<dbReference type="InterPro" id="IPR013563">
    <property type="entry name" value="Oligopep_ABC_C"/>
</dbReference>
<dbReference type="SUPFAM" id="SSF52540">
    <property type="entry name" value="P-loop containing nucleoside triphosphate hydrolases"/>
    <property type="match status" value="2"/>
</dbReference>
<name>A0A7Y0ESM2_9BIFI</name>
<dbReference type="SMART" id="SM00382">
    <property type="entry name" value="AAA"/>
    <property type="match status" value="2"/>
</dbReference>
<keyword evidence="7" id="KW-1185">Reference proteome</keyword>
<dbReference type="NCBIfam" id="NF007739">
    <property type="entry name" value="PRK10419.1"/>
    <property type="match status" value="2"/>
</dbReference>
<sequence>MAQNDVIAQVRGLNVDFGEGESLHHVVKNVSFTIRRGEAVGLVGESGSGKSVTVRTLLGLYADDEHVQAEEFDLFGESTLSYKDKDWRKIRGSRIGFVLQDALTSLDPLKTIGYQVDEALNAHGKVDKKESAEKVVELLDEVGIPQPQIRQNQYPHELSGGLRQRALIAGAVADNPSLIIADEPTTALDVTVQAQVLNLLKSRKEDGNALILVSHDLAVVASVCDRILVMKNGELVEEGSSEQILHHPQQEYTKLLLAAVPSARSRGRRLSSIKHEPLPQKTIDYDQNLLHAEHIGKTYHSHHGGTVTAVQDAGVDLYRGETLGIVGESGSGKSTLAKILAGLVEPNEGTVTLEGEAWSPIPERQRRSRRQKIQVVSQDPISSFDPRYSVSKIIAEPLKVQKKYTKDEIRRKVDESLDLVQLPREYADYSPKRLSGGQRQRVAIARALAVNPAVLVADEAVSALDVSIQAQILDLLADIQAKTQVGIVFISHDLGVVHHIADQVIVMKDGHIVESGDPDQVFNKPSHPYTKRLIAALPTIPAEERMPR</sequence>
<evidence type="ECO:0000259" key="5">
    <source>
        <dbReference type="PROSITE" id="PS50893"/>
    </source>
</evidence>
<keyword evidence="3" id="KW-0547">Nucleotide-binding</keyword>
<comment type="similarity">
    <text evidence="1">Belongs to the ABC transporter superfamily.</text>
</comment>
<dbReference type="RefSeq" id="WP_169078770.1">
    <property type="nucleotide sequence ID" value="NZ_JAAIIF010000006.1"/>
</dbReference>
<dbReference type="FunFam" id="3.40.50.300:FF:000016">
    <property type="entry name" value="Oligopeptide ABC transporter ATP-binding component"/>
    <property type="match status" value="1"/>
</dbReference>
<dbReference type="Proteomes" id="UP000529710">
    <property type="component" value="Unassembled WGS sequence"/>
</dbReference>
<organism evidence="6 7">
    <name type="scientific">Bifidobacterium erythrocebi</name>
    <dbReference type="NCBI Taxonomy" id="2675325"/>
    <lineage>
        <taxon>Bacteria</taxon>
        <taxon>Bacillati</taxon>
        <taxon>Actinomycetota</taxon>
        <taxon>Actinomycetes</taxon>
        <taxon>Bifidobacteriales</taxon>
        <taxon>Bifidobacteriaceae</taxon>
        <taxon>Bifidobacterium</taxon>
    </lineage>
</organism>
<evidence type="ECO:0000256" key="4">
    <source>
        <dbReference type="ARBA" id="ARBA00022840"/>
    </source>
</evidence>
<dbReference type="PROSITE" id="PS00211">
    <property type="entry name" value="ABC_TRANSPORTER_1"/>
    <property type="match status" value="1"/>
</dbReference>
<dbReference type="Gene3D" id="3.40.50.300">
    <property type="entry name" value="P-loop containing nucleotide triphosphate hydrolases"/>
    <property type="match status" value="2"/>
</dbReference>
<evidence type="ECO:0000256" key="1">
    <source>
        <dbReference type="ARBA" id="ARBA00005417"/>
    </source>
</evidence>
<dbReference type="NCBIfam" id="NF008453">
    <property type="entry name" value="PRK11308.1"/>
    <property type="match status" value="2"/>
</dbReference>
<dbReference type="InterPro" id="IPR050319">
    <property type="entry name" value="ABC_transp_ATP-bind"/>
</dbReference>
<dbReference type="GO" id="GO:0016887">
    <property type="term" value="F:ATP hydrolysis activity"/>
    <property type="evidence" value="ECO:0007669"/>
    <property type="project" value="InterPro"/>
</dbReference>
<dbReference type="AlphaFoldDB" id="A0A7Y0ESM2"/>
<dbReference type="PANTHER" id="PTHR43776:SF7">
    <property type="entry name" value="D,D-DIPEPTIDE TRANSPORT ATP-BINDING PROTEIN DDPF-RELATED"/>
    <property type="match status" value="1"/>
</dbReference>
<evidence type="ECO:0000313" key="6">
    <source>
        <dbReference type="EMBL" id="NMM95661.1"/>
    </source>
</evidence>
<dbReference type="InterPro" id="IPR017871">
    <property type="entry name" value="ABC_transporter-like_CS"/>
</dbReference>
<proteinExistence type="inferred from homology"/>
<reference evidence="6 7" key="1">
    <citation type="submission" date="2020-02" db="EMBL/GenBank/DDBJ databases">
        <title>Characterization of phylogenetic diversity of novel bifidobacterial species isolated in Czech ZOOs.</title>
        <authorList>
            <person name="Lugli G.A."/>
            <person name="Vera N.B."/>
            <person name="Ventura M."/>
        </authorList>
    </citation>
    <scope>NUCLEOTIDE SEQUENCE [LARGE SCALE GENOMIC DNA]</scope>
    <source>
        <strain evidence="6 7">DSM 109960</strain>
    </source>
</reference>
<dbReference type="PANTHER" id="PTHR43776">
    <property type="entry name" value="TRANSPORT ATP-BINDING PROTEIN"/>
    <property type="match status" value="1"/>
</dbReference>
<dbReference type="InterPro" id="IPR003593">
    <property type="entry name" value="AAA+_ATPase"/>
</dbReference>
<feature type="domain" description="ABC transporter" evidence="5">
    <location>
        <begin position="290"/>
        <end position="534"/>
    </location>
</feature>
<gene>
    <name evidence="6" type="ORF">G1C98_0397</name>
</gene>
<dbReference type="CDD" id="cd03257">
    <property type="entry name" value="ABC_NikE_OppD_transporters"/>
    <property type="match status" value="2"/>
</dbReference>
<dbReference type="PROSITE" id="PS50893">
    <property type="entry name" value="ABC_TRANSPORTER_2"/>
    <property type="match status" value="2"/>
</dbReference>
<keyword evidence="2" id="KW-0813">Transport</keyword>
<feature type="domain" description="ABC transporter" evidence="5">
    <location>
        <begin position="10"/>
        <end position="257"/>
    </location>
</feature>
<dbReference type="Pfam" id="PF00005">
    <property type="entry name" value="ABC_tran"/>
    <property type="match status" value="2"/>
</dbReference>
<evidence type="ECO:0000313" key="7">
    <source>
        <dbReference type="Proteomes" id="UP000529710"/>
    </source>
</evidence>
<comment type="caution">
    <text evidence="6">The sequence shown here is derived from an EMBL/GenBank/DDBJ whole genome shotgun (WGS) entry which is preliminary data.</text>
</comment>
<protein>
    <submittedName>
        <fullName evidence="6">ABC transporter ATP-binding protein</fullName>
    </submittedName>
</protein>